<dbReference type="AlphaFoldDB" id="A0ABD1F934"/>
<comment type="caution">
    <text evidence="2">The sequence shown here is derived from an EMBL/GenBank/DDBJ whole genome shotgun (WGS) entry which is preliminary data.</text>
</comment>
<evidence type="ECO:0000256" key="1">
    <source>
        <dbReference type="SAM" id="MobiDB-lite"/>
    </source>
</evidence>
<dbReference type="EMBL" id="JBDJPC010000002">
    <property type="protein sequence ID" value="KAL1514103.1"/>
    <property type="molecule type" value="Genomic_DNA"/>
</dbReference>
<gene>
    <name evidence="2" type="ORF">ABEB36_003420</name>
</gene>
<dbReference type="Proteomes" id="UP001566132">
    <property type="component" value="Unassembled WGS sequence"/>
</dbReference>
<protein>
    <submittedName>
        <fullName evidence="2">Uncharacterized protein</fullName>
    </submittedName>
</protein>
<feature type="compositionally biased region" description="Basic and acidic residues" evidence="1">
    <location>
        <begin position="30"/>
        <end position="73"/>
    </location>
</feature>
<feature type="region of interest" description="Disordered" evidence="1">
    <location>
        <begin position="17"/>
        <end position="73"/>
    </location>
</feature>
<accession>A0ABD1F934</accession>
<name>A0ABD1F934_HYPHA</name>
<evidence type="ECO:0000313" key="2">
    <source>
        <dbReference type="EMBL" id="KAL1514103.1"/>
    </source>
</evidence>
<organism evidence="2 3">
    <name type="scientific">Hypothenemus hampei</name>
    <name type="common">Coffee berry borer</name>
    <dbReference type="NCBI Taxonomy" id="57062"/>
    <lineage>
        <taxon>Eukaryota</taxon>
        <taxon>Metazoa</taxon>
        <taxon>Ecdysozoa</taxon>
        <taxon>Arthropoda</taxon>
        <taxon>Hexapoda</taxon>
        <taxon>Insecta</taxon>
        <taxon>Pterygota</taxon>
        <taxon>Neoptera</taxon>
        <taxon>Endopterygota</taxon>
        <taxon>Coleoptera</taxon>
        <taxon>Polyphaga</taxon>
        <taxon>Cucujiformia</taxon>
        <taxon>Curculionidae</taxon>
        <taxon>Scolytinae</taxon>
        <taxon>Hypothenemus</taxon>
    </lineage>
</organism>
<evidence type="ECO:0000313" key="3">
    <source>
        <dbReference type="Proteomes" id="UP001566132"/>
    </source>
</evidence>
<sequence length="116" mass="14070">MDYYRLNRLKLAHQFWISYPPPTAGSSSSSKDKEKEKEKDEDKKPITKEQRQLEHDAALKEHQRSQREQWEIRQLDNDLIQQRQSERERERELKELAAEQRLHSADEHDETNLQFL</sequence>
<reference evidence="2 3" key="1">
    <citation type="submission" date="2024-05" db="EMBL/GenBank/DDBJ databases">
        <title>Genetic variation in Jamaican populations of the coffee berry borer (Hypothenemus hampei).</title>
        <authorList>
            <person name="Errbii M."/>
            <person name="Myrie A."/>
        </authorList>
    </citation>
    <scope>NUCLEOTIDE SEQUENCE [LARGE SCALE GENOMIC DNA]</scope>
    <source>
        <strain evidence="2">JA-Hopewell-2020-01-JO</strain>
        <tissue evidence="2">Whole body</tissue>
    </source>
</reference>
<keyword evidence="3" id="KW-1185">Reference proteome</keyword>
<proteinExistence type="predicted"/>